<dbReference type="EMBL" id="CP016172">
    <property type="protein sequence ID" value="ANN78673.1"/>
    <property type="molecule type" value="Genomic_DNA"/>
</dbReference>
<dbReference type="KEGG" id="bfz:BAU07_17505"/>
<dbReference type="SUPFAM" id="SSF55729">
    <property type="entry name" value="Acyl-CoA N-acyltransferases (Nat)"/>
    <property type="match status" value="1"/>
</dbReference>
<dbReference type="GO" id="GO:0019491">
    <property type="term" value="P:ectoine biosynthetic process"/>
    <property type="evidence" value="ECO:0007669"/>
    <property type="project" value="UniProtKB-UniPathway"/>
</dbReference>
<dbReference type="GO" id="GO:0033816">
    <property type="term" value="F:diaminobutyrate acetyltransferase activity"/>
    <property type="evidence" value="ECO:0007669"/>
    <property type="project" value="UniProtKB-EC"/>
</dbReference>
<comment type="catalytic activity">
    <reaction evidence="7 8">
        <text>L-2,4-diaminobutanoate + acetyl-CoA = (2S)-4-acetamido-2-aminobutanoate + CoA + H(+)</text>
        <dbReference type="Rhea" id="RHEA:16901"/>
        <dbReference type="ChEBI" id="CHEBI:15378"/>
        <dbReference type="ChEBI" id="CHEBI:57287"/>
        <dbReference type="ChEBI" id="CHEBI:57288"/>
        <dbReference type="ChEBI" id="CHEBI:58761"/>
        <dbReference type="ChEBI" id="CHEBI:58929"/>
        <dbReference type="EC" id="2.3.1.178"/>
    </reaction>
</comment>
<evidence type="ECO:0000256" key="5">
    <source>
        <dbReference type="ARBA" id="ARBA00022679"/>
    </source>
</evidence>
<comment type="function">
    <text evidence="8">Catalyzes the acetylation of L-2,4-diaminobutyrate (DABA) to gamma-N-acetyl-alpha,gamma-diaminobutyric acid (ADABA) with acetyl coenzyme A.</text>
</comment>
<proteinExistence type="inferred from homology"/>
<dbReference type="InterPro" id="IPR016181">
    <property type="entry name" value="Acyl_CoA_acyltransferase"/>
</dbReference>
<evidence type="ECO:0000313" key="11">
    <source>
        <dbReference type="Proteomes" id="UP000091926"/>
    </source>
</evidence>
<dbReference type="Gene3D" id="3.40.630.30">
    <property type="match status" value="1"/>
</dbReference>
<organism evidence="10 11">
    <name type="scientific">Bordetella flabilis</name>
    <dbReference type="NCBI Taxonomy" id="463014"/>
    <lineage>
        <taxon>Bacteria</taxon>
        <taxon>Pseudomonadati</taxon>
        <taxon>Pseudomonadota</taxon>
        <taxon>Betaproteobacteria</taxon>
        <taxon>Burkholderiales</taxon>
        <taxon>Alcaligenaceae</taxon>
        <taxon>Bordetella</taxon>
    </lineage>
</organism>
<protein>
    <recommendedName>
        <fullName evidence="4 8">L-2,4-diaminobutyric acid acetyltransferase</fullName>
        <shortName evidence="8">DABA acetyltransferase</shortName>
        <ecNumber evidence="3 8">2.3.1.178</ecNumber>
    </recommendedName>
</protein>
<evidence type="ECO:0000256" key="7">
    <source>
        <dbReference type="ARBA" id="ARBA00048924"/>
    </source>
</evidence>
<evidence type="ECO:0000256" key="8">
    <source>
        <dbReference type="RuleBase" id="RU365045"/>
    </source>
</evidence>
<accession>A0A193GGE7</accession>
<dbReference type="AlphaFoldDB" id="A0A193GGE7"/>
<evidence type="ECO:0000256" key="2">
    <source>
        <dbReference type="ARBA" id="ARBA00010712"/>
    </source>
</evidence>
<dbReference type="Pfam" id="PF00583">
    <property type="entry name" value="Acetyltransf_1"/>
    <property type="match status" value="1"/>
</dbReference>
<dbReference type="STRING" id="463014.BAU07_17505"/>
<dbReference type="Proteomes" id="UP000091926">
    <property type="component" value="Chromosome"/>
</dbReference>
<feature type="domain" description="N-acetyltransferase" evidence="9">
    <location>
        <begin position="18"/>
        <end position="173"/>
    </location>
</feature>
<sequence length="180" mass="19707">MTVAATHTPPTPRSSVSHTLRAPRIEDGAAIHRLVCECPPLDRNSIYAYLLLCAHFRATCVVAESGGGSIDGFVSAYVPPETPQHLFVWQVAVHERARGLGLARHMLHALLRRPGLADIRHLETTVGPDNVPSRRTFVALAADLGAHLVEQPFFDRQLFGQADHDDEMLLRIGPFASIPP</sequence>
<dbReference type="InterPro" id="IPR000182">
    <property type="entry name" value="GNAT_dom"/>
</dbReference>
<evidence type="ECO:0000256" key="6">
    <source>
        <dbReference type="ARBA" id="ARBA00023315"/>
    </source>
</evidence>
<gene>
    <name evidence="8" type="primary">ectA</name>
    <name evidence="10" type="ORF">BAU07_17505</name>
</gene>
<name>A0A193GGE7_9BORD</name>
<evidence type="ECO:0000256" key="1">
    <source>
        <dbReference type="ARBA" id="ARBA00004978"/>
    </source>
</evidence>
<evidence type="ECO:0000259" key="9">
    <source>
        <dbReference type="PROSITE" id="PS51186"/>
    </source>
</evidence>
<keyword evidence="5 8" id="KW-0808">Transferase</keyword>
<evidence type="ECO:0000256" key="4">
    <source>
        <dbReference type="ARBA" id="ARBA00017935"/>
    </source>
</evidence>
<evidence type="ECO:0000313" key="10">
    <source>
        <dbReference type="EMBL" id="ANN78673.1"/>
    </source>
</evidence>
<dbReference type="CDD" id="cd04301">
    <property type="entry name" value="NAT_SF"/>
    <property type="match status" value="1"/>
</dbReference>
<dbReference type="RefSeq" id="WP_066660128.1">
    <property type="nucleotide sequence ID" value="NZ_CBCSCL010000004.1"/>
</dbReference>
<dbReference type="OrthoDB" id="2436196at2"/>
<keyword evidence="6 8" id="KW-0012">Acyltransferase</keyword>
<comment type="pathway">
    <text evidence="1 8">Amine and polyamine biosynthesis; ectoine biosynthesis; L-ectoine from L-aspartate 4-semialdehyde: step 2/3.</text>
</comment>
<dbReference type="NCBIfam" id="TIGR02406">
    <property type="entry name" value="ectoine_EctA"/>
    <property type="match status" value="1"/>
</dbReference>
<reference evidence="10 11" key="1">
    <citation type="submission" date="2016-06" db="EMBL/GenBank/DDBJ databases">
        <title>Complete genome sequences of Bordetella bronchialis and Bordetella flabilis.</title>
        <authorList>
            <person name="LiPuma J.J."/>
            <person name="Spilker T."/>
        </authorList>
    </citation>
    <scope>NUCLEOTIDE SEQUENCE [LARGE SCALE GENOMIC DNA]</scope>
    <source>
        <strain evidence="10 11">AU10664</strain>
    </source>
</reference>
<dbReference type="PROSITE" id="PS51186">
    <property type="entry name" value="GNAT"/>
    <property type="match status" value="1"/>
</dbReference>
<dbReference type="EC" id="2.3.1.178" evidence="3 8"/>
<dbReference type="UniPathway" id="UPA00067">
    <property type="reaction ID" value="UER00122"/>
</dbReference>
<comment type="similarity">
    <text evidence="2 8">Belongs to the acetyltransferase family. EctA subfamily.</text>
</comment>
<keyword evidence="11" id="KW-1185">Reference proteome</keyword>
<dbReference type="InterPro" id="IPR012772">
    <property type="entry name" value="Ectoine_EctA"/>
</dbReference>
<evidence type="ECO:0000256" key="3">
    <source>
        <dbReference type="ARBA" id="ARBA00012355"/>
    </source>
</evidence>